<keyword evidence="2" id="KW-1185">Reference proteome</keyword>
<reference evidence="1" key="1">
    <citation type="submission" date="2022-07" db="EMBL/GenBank/DDBJ databases">
        <title>Genome Sequence of Lecanicillium saksenae.</title>
        <authorList>
            <person name="Buettner E."/>
        </authorList>
    </citation>
    <scope>NUCLEOTIDE SEQUENCE</scope>
    <source>
        <strain evidence="1">VT-O1</strain>
    </source>
</reference>
<name>A0ACC1QZM0_9HYPO</name>
<evidence type="ECO:0000313" key="2">
    <source>
        <dbReference type="Proteomes" id="UP001148737"/>
    </source>
</evidence>
<accession>A0ACC1QZM0</accession>
<protein>
    <submittedName>
        <fullName evidence="1">Uncharacterized protein</fullName>
    </submittedName>
</protein>
<organism evidence="1 2">
    <name type="scientific">Lecanicillium saksenae</name>
    <dbReference type="NCBI Taxonomy" id="468837"/>
    <lineage>
        <taxon>Eukaryota</taxon>
        <taxon>Fungi</taxon>
        <taxon>Dikarya</taxon>
        <taxon>Ascomycota</taxon>
        <taxon>Pezizomycotina</taxon>
        <taxon>Sordariomycetes</taxon>
        <taxon>Hypocreomycetidae</taxon>
        <taxon>Hypocreales</taxon>
        <taxon>Cordycipitaceae</taxon>
        <taxon>Lecanicillium</taxon>
    </lineage>
</organism>
<gene>
    <name evidence="1" type="ORF">NLG97_g3331</name>
</gene>
<sequence>MAHLDPTKYAVAWIAPLEIEARAALHVLDERHQGRFPVSRGDDYVYHGGAMGGHNIIIATLPAGQKYGTGSAAALAGQLKKFFPNLWFGLLVGVAAGLPDLSRDPARDIRLGDVLVGLPEGESAGLLAYDLGKETEDGFQLLRRGHTLATTEPIVRSAIGSIKIEAPHDTEKFLPYYEKIRDKEHATGTFSDPGQELDVLYSLDDDGSEIPTVRDHRPASRRIRAWYGPIGSGDKLWKNPRKRNEIRDKYGLIGLEMEAAGTMDQIPVGVIRGVCDYGDGHKNKVWQPYAAAMAAAYARALLEEIPARAPTQSEVIQAQLRIKGTVRQSKRPETLPSILIPFGRDRDFVERGDILDKIEHSCGLPGSRTALVGLGGVGKSQLAIEYAYRTQERFSDTWVFWVHASNTARFEQGFRDIATFVRLPGRQDPKANIFQLIHDWLLDKGNGSWVIILDNVDDASFLKTPGPDAEAVATTMKSTPSRQLRSYIPRCQHGCVLITSRSKGAALELVEHAHIIVIEPMHKSDALLLFQKKLGPSNDETCTIELAEALEYMPLAIVQAAAYVVQRRPRYSVQNYLDEFRKSDRRKTNLLSLVGGELRRDIEAKNSIIITWQISFDYIRESKPSAAGLLSLMSFCDRQGIPESLLRGQIDDPTDNSQQKHADTEYHIGAGIGLNDSAAEVESNDSGNDSDSDAAERQSNYSENDGFEDDIITLQNFSFITANEDGVTFEMHRLVQLATLEWLKAQDIYGHWRHQFLVRLRAEFPGGEYENWSKCEALFPHALSVSAQRPSTDDSIKEWATIIYQAACMANLALTYWNQGRWEEAEQLEVQVMETGKAKLGPDHPDTLTSMANLASTYWNQGRWEEAEKLFVQVMETSKAKLGLDHPDTLTSMNDLAHTWKNMGKNAAATDLMMECVRLRKLKLGLNHPYTQSSISFLDKWMSGNDSETHGNA</sequence>
<dbReference type="EMBL" id="JANAKD010000271">
    <property type="protein sequence ID" value="KAJ3495526.1"/>
    <property type="molecule type" value="Genomic_DNA"/>
</dbReference>
<proteinExistence type="predicted"/>
<dbReference type="Proteomes" id="UP001148737">
    <property type="component" value="Unassembled WGS sequence"/>
</dbReference>
<comment type="caution">
    <text evidence="1">The sequence shown here is derived from an EMBL/GenBank/DDBJ whole genome shotgun (WGS) entry which is preliminary data.</text>
</comment>
<evidence type="ECO:0000313" key="1">
    <source>
        <dbReference type="EMBL" id="KAJ3495526.1"/>
    </source>
</evidence>